<dbReference type="SFLD" id="SFLDG00358">
    <property type="entry name" value="Main_(cytGST)"/>
    <property type="match status" value="1"/>
</dbReference>
<dbReference type="EC" id="2.5.1.18" evidence="1"/>
<dbReference type="OrthoDB" id="9797500at2"/>
<reference evidence="5 6" key="1">
    <citation type="submission" date="2018-11" db="EMBL/GenBank/DDBJ databases">
        <title>Genomic Encyclopedia of Type Strains, Phase IV (KMG-IV): sequencing the most valuable type-strain genomes for metagenomic binning, comparative biology and taxonomic classification.</title>
        <authorList>
            <person name="Goeker M."/>
        </authorList>
    </citation>
    <scope>NUCLEOTIDE SEQUENCE [LARGE SCALE GENOMIC DNA]</scope>
    <source>
        <strain evidence="5 6">DSM 5900</strain>
    </source>
</reference>
<evidence type="ECO:0000313" key="6">
    <source>
        <dbReference type="Proteomes" id="UP000278222"/>
    </source>
</evidence>
<dbReference type="InterPro" id="IPR010987">
    <property type="entry name" value="Glutathione-S-Trfase_C-like"/>
</dbReference>
<dbReference type="InterPro" id="IPR040079">
    <property type="entry name" value="Glutathione_S-Trfase"/>
</dbReference>
<evidence type="ECO:0000256" key="2">
    <source>
        <dbReference type="ARBA" id="ARBA00022679"/>
    </source>
</evidence>
<dbReference type="SFLD" id="SFLDS00019">
    <property type="entry name" value="Glutathione_Transferase_(cytos"/>
    <property type="match status" value="1"/>
</dbReference>
<dbReference type="CDD" id="cd00299">
    <property type="entry name" value="GST_C_family"/>
    <property type="match status" value="1"/>
</dbReference>
<dbReference type="GO" id="GO:0005737">
    <property type="term" value="C:cytoplasm"/>
    <property type="evidence" value="ECO:0007669"/>
    <property type="project" value="TreeGrafter"/>
</dbReference>
<organism evidence="5 6">
    <name type="scientific">Stella humosa</name>
    <dbReference type="NCBI Taxonomy" id="94"/>
    <lineage>
        <taxon>Bacteria</taxon>
        <taxon>Pseudomonadati</taxon>
        <taxon>Pseudomonadota</taxon>
        <taxon>Alphaproteobacteria</taxon>
        <taxon>Rhodospirillales</taxon>
        <taxon>Stellaceae</taxon>
        <taxon>Stella</taxon>
    </lineage>
</organism>
<dbReference type="SUPFAM" id="SSF47616">
    <property type="entry name" value="GST C-terminal domain-like"/>
    <property type="match status" value="1"/>
</dbReference>
<dbReference type="PANTHER" id="PTHR43900:SF3">
    <property type="entry name" value="GLUTATHIONE S-TRANSFERASE RHO"/>
    <property type="match status" value="1"/>
</dbReference>
<dbReference type="PROSITE" id="PS50405">
    <property type="entry name" value="GST_CTER"/>
    <property type="match status" value="1"/>
</dbReference>
<dbReference type="SUPFAM" id="SSF52833">
    <property type="entry name" value="Thioredoxin-like"/>
    <property type="match status" value="1"/>
</dbReference>
<dbReference type="Proteomes" id="UP000278222">
    <property type="component" value="Unassembled WGS sequence"/>
</dbReference>
<dbReference type="GO" id="GO:0043295">
    <property type="term" value="F:glutathione binding"/>
    <property type="evidence" value="ECO:0007669"/>
    <property type="project" value="TreeGrafter"/>
</dbReference>
<dbReference type="PANTHER" id="PTHR43900">
    <property type="entry name" value="GLUTATHIONE S-TRANSFERASE RHO"/>
    <property type="match status" value="1"/>
</dbReference>
<keyword evidence="2 5" id="KW-0808">Transferase</keyword>
<dbReference type="InterPro" id="IPR036249">
    <property type="entry name" value="Thioredoxin-like_sf"/>
</dbReference>
<evidence type="ECO:0000256" key="1">
    <source>
        <dbReference type="ARBA" id="ARBA00012452"/>
    </source>
</evidence>
<feature type="domain" description="GST C-terminal" evidence="4">
    <location>
        <begin position="88"/>
        <end position="223"/>
    </location>
</feature>
<gene>
    <name evidence="5" type="ORF">EDC65_0904</name>
</gene>
<dbReference type="Pfam" id="PF00043">
    <property type="entry name" value="GST_C"/>
    <property type="match status" value="1"/>
</dbReference>
<protein>
    <recommendedName>
        <fullName evidence="1">glutathione transferase</fullName>
        <ecNumber evidence="1">2.5.1.18</ecNumber>
    </recommendedName>
</protein>
<keyword evidence="6" id="KW-1185">Reference proteome</keyword>
<comment type="caution">
    <text evidence="5">The sequence shown here is derived from an EMBL/GenBank/DDBJ whole genome shotgun (WGS) entry which is preliminary data.</text>
</comment>
<dbReference type="PROSITE" id="PS50404">
    <property type="entry name" value="GST_NTER"/>
    <property type="match status" value="1"/>
</dbReference>
<name>A0A3N1MDT9_9PROT</name>
<dbReference type="Gene3D" id="3.40.30.10">
    <property type="entry name" value="Glutaredoxin"/>
    <property type="match status" value="1"/>
</dbReference>
<dbReference type="Pfam" id="PF13409">
    <property type="entry name" value="GST_N_2"/>
    <property type="match status" value="1"/>
</dbReference>
<dbReference type="AlphaFoldDB" id="A0A3N1MDT9"/>
<dbReference type="InterPro" id="IPR004046">
    <property type="entry name" value="GST_C"/>
</dbReference>
<feature type="domain" description="GST N-terminal" evidence="3">
    <location>
        <begin position="2"/>
        <end position="83"/>
    </location>
</feature>
<accession>A0A3N1MDT9</accession>
<dbReference type="GO" id="GO:0004364">
    <property type="term" value="F:glutathione transferase activity"/>
    <property type="evidence" value="ECO:0007669"/>
    <property type="project" value="UniProtKB-EC"/>
</dbReference>
<evidence type="ECO:0000259" key="3">
    <source>
        <dbReference type="PROSITE" id="PS50404"/>
    </source>
</evidence>
<evidence type="ECO:0000259" key="4">
    <source>
        <dbReference type="PROSITE" id="PS50405"/>
    </source>
</evidence>
<evidence type="ECO:0000313" key="5">
    <source>
        <dbReference type="EMBL" id="ROQ01718.1"/>
    </source>
</evidence>
<proteinExistence type="predicted"/>
<dbReference type="InterPro" id="IPR004045">
    <property type="entry name" value="Glutathione_S-Trfase_N"/>
</dbReference>
<dbReference type="RefSeq" id="WP_123688450.1">
    <property type="nucleotide sequence ID" value="NZ_AP019700.1"/>
</dbReference>
<dbReference type="Gene3D" id="1.20.1050.10">
    <property type="match status" value="1"/>
</dbReference>
<dbReference type="InterPro" id="IPR036282">
    <property type="entry name" value="Glutathione-S-Trfase_C_sf"/>
</dbReference>
<dbReference type="EMBL" id="RJKX01000011">
    <property type="protein sequence ID" value="ROQ01718.1"/>
    <property type="molecule type" value="Genomic_DNA"/>
</dbReference>
<sequence>MTAPVLFGAIYSVYTRIARLALAEKGVAHRFEPVDIFDPPSVPAEYRGLHPFDRIPALRHGALDLFETAAIARYVDEGFAGPPLQPAAPGARARMAQIVGLLDAYAYRTLVWDVFVERVRKPVRGEPVDEGRIAAALPQAARCCRVLEGFLGGGDWLAGEGLGPTLADLHAAPMFACFRMAPEGASMLAAHAALDRWYRRMAARPSMLATPSPMIEGASHAGA</sequence>